<dbReference type="GO" id="GO:0005840">
    <property type="term" value="C:ribosome"/>
    <property type="evidence" value="ECO:0007669"/>
    <property type="project" value="UniProtKB-KW"/>
</dbReference>
<dbReference type="InterPro" id="IPR050832">
    <property type="entry name" value="Bact_Acetyltransf"/>
</dbReference>
<evidence type="ECO:0000313" key="5">
    <source>
        <dbReference type="Proteomes" id="UP000254848"/>
    </source>
</evidence>
<keyword evidence="2" id="KW-0012">Acyltransferase</keyword>
<dbReference type="EMBL" id="QRAP01000001">
    <property type="protein sequence ID" value="RDK97226.1"/>
    <property type="molecule type" value="Genomic_DNA"/>
</dbReference>
<dbReference type="PROSITE" id="PS51186">
    <property type="entry name" value="GNAT"/>
    <property type="match status" value="1"/>
</dbReference>
<keyword evidence="1" id="KW-0808">Transferase</keyword>
<dbReference type="CDD" id="cd04301">
    <property type="entry name" value="NAT_SF"/>
    <property type="match status" value="1"/>
</dbReference>
<feature type="domain" description="N-acetyltransferase" evidence="3">
    <location>
        <begin position="1"/>
        <end position="147"/>
    </location>
</feature>
<sequence>MNIQLAQEHHLSSLAGIELEAVKVFPPGRFPEAYLTHTLPLSQLEEGRQRSLLWVALSGETVVGFALVESQHDFAHLVEIGVLPAFSRRGIGRQLVEHCLAAARDRGYRGMGLTTFEDLPWNAPFYHRCGFRIVDERDYPLLKQALDAERADGLQHRVAMFAAFL</sequence>
<evidence type="ECO:0000259" key="3">
    <source>
        <dbReference type="PROSITE" id="PS51186"/>
    </source>
</evidence>
<dbReference type="Pfam" id="PF00583">
    <property type="entry name" value="Acetyltransf_1"/>
    <property type="match status" value="1"/>
</dbReference>
<dbReference type="AlphaFoldDB" id="A0A370R481"/>
<organism evidence="4 5">
    <name type="scientific">Enterobacillus tribolii</name>
    <dbReference type="NCBI Taxonomy" id="1487935"/>
    <lineage>
        <taxon>Bacteria</taxon>
        <taxon>Pseudomonadati</taxon>
        <taxon>Pseudomonadota</taxon>
        <taxon>Gammaproteobacteria</taxon>
        <taxon>Enterobacterales</taxon>
        <taxon>Hafniaceae</taxon>
        <taxon>Enterobacillus</taxon>
    </lineage>
</organism>
<dbReference type="PANTHER" id="PTHR43877">
    <property type="entry name" value="AMINOALKYLPHOSPHONATE N-ACETYLTRANSFERASE-RELATED-RELATED"/>
    <property type="match status" value="1"/>
</dbReference>
<reference evidence="4 5" key="1">
    <citation type="submission" date="2018-07" db="EMBL/GenBank/DDBJ databases">
        <title>Genomic Encyclopedia of Type Strains, Phase IV (KMG-IV): sequencing the most valuable type-strain genomes for metagenomic binning, comparative biology and taxonomic classification.</title>
        <authorList>
            <person name="Goeker M."/>
        </authorList>
    </citation>
    <scope>NUCLEOTIDE SEQUENCE [LARGE SCALE GENOMIC DNA]</scope>
    <source>
        <strain evidence="4 5">DSM 103736</strain>
    </source>
</reference>
<evidence type="ECO:0000256" key="2">
    <source>
        <dbReference type="ARBA" id="ARBA00023315"/>
    </source>
</evidence>
<accession>A0A370R481</accession>
<evidence type="ECO:0000313" key="4">
    <source>
        <dbReference type="EMBL" id="RDK97226.1"/>
    </source>
</evidence>
<dbReference type="Gene3D" id="3.40.630.30">
    <property type="match status" value="1"/>
</dbReference>
<evidence type="ECO:0000256" key="1">
    <source>
        <dbReference type="ARBA" id="ARBA00022679"/>
    </source>
</evidence>
<dbReference type="RefSeq" id="WP_162844348.1">
    <property type="nucleotide sequence ID" value="NZ_QRAP01000001.1"/>
</dbReference>
<keyword evidence="4" id="KW-0687">Ribonucleoprotein</keyword>
<dbReference type="InterPro" id="IPR016181">
    <property type="entry name" value="Acyl_CoA_acyltransferase"/>
</dbReference>
<gene>
    <name evidence="4" type="ORF">C8D90_101671</name>
</gene>
<name>A0A370R481_9GAMM</name>
<dbReference type="SUPFAM" id="SSF55729">
    <property type="entry name" value="Acyl-CoA N-acyltransferases (Nat)"/>
    <property type="match status" value="1"/>
</dbReference>
<keyword evidence="4" id="KW-0689">Ribosomal protein</keyword>
<protein>
    <submittedName>
        <fullName evidence="4">Ribosomal protein S18 acetylase RimI-like enzyme</fullName>
    </submittedName>
</protein>
<dbReference type="Proteomes" id="UP000254848">
    <property type="component" value="Unassembled WGS sequence"/>
</dbReference>
<dbReference type="GO" id="GO:0016747">
    <property type="term" value="F:acyltransferase activity, transferring groups other than amino-acyl groups"/>
    <property type="evidence" value="ECO:0007669"/>
    <property type="project" value="InterPro"/>
</dbReference>
<keyword evidence="5" id="KW-1185">Reference proteome</keyword>
<proteinExistence type="predicted"/>
<comment type="caution">
    <text evidence="4">The sequence shown here is derived from an EMBL/GenBank/DDBJ whole genome shotgun (WGS) entry which is preliminary data.</text>
</comment>
<dbReference type="InterPro" id="IPR000182">
    <property type="entry name" value="GNAT_dom"/>
</dbReference>